<feature type="domain" description="Alpha/beta hydrolase fold-3" evidence="2">
    <location>
        <begin position="58"/>
        <end position="260"/>
    </location>
</feature>
<accession>A0A6A6SYD8</accession>
<dbReference type="Pfam" id="PF07859">
    <property type="entry name" value="Abhydrolase_3"/>
    <property type="match status" value="1"/>
</dbReference>
<reference evidence="3" key="1">
    <citation type="journal article" date="2020" name="Stud. Mycol.">
        <title>101 Dothideomycetes genomes: a test case for predicting lifestyles and emergence of pathogens.</title>
        <authorList>
            <person name="Haridas S."/>
            <person name="Albert R."/>
            <person name="Binder M."/>
            <person name="Bloem J."/>
            <person name="Labutti K."/>
            <person name="Salamov A."/>
            <person name="Andreopoulos B."/>
            <person name="Baker S."/>
            <person name="Barry K."/>
            <person name="Bills G."/>
            <person name="Bluhm B."/>
            <person name="Cannon C."/>
            <person name="Castanera R."/>
            <person name="Culley D."/>
            <person name="Daum C."/>
            <person name="Ezra D."/>
            <person name="Gonzalez J."/>
            <person name="Henrissat B."/>
            <person name="Kuo A."/>
            <person name="Liang C."/>
            <person name="Lipzen A."/>
            <person name="Lutzoni F."/>
            <person name="Magnuson J."/>
            <person name="Mondo S."/>
            <person name="Nolan M."/>
            <person name="Ohm R."/>
            <person name="Pangilinan J."/>
            <person name="Park H.-J."/>
            <person name="Ramirez L."/>
            <person name="Alfaro M."/>
            <person name="Sun H."/>
            <person name="Tritt A."/>
            <person name="Yoshinaga Y."/>
            <person name="Zwiers L.-H."/>
            <person name="Turgeon B."/>
            <person name="Goodwin S."/>
            <person name="Spatafora J."/>
            <person name="Crous P."/>
            <person name="Grigoriev I."/>
        </authorList>
    </citation>
    <scope>NUCLEOTIDE SEQUENCE</scope>
    <source>
        <strain evidence="3">CBS 122681</strain>
    </source>
</reference>
<dbReference type="PANTHER" id="PTHR48081">
    <property type="entry name" value="AB HYDROLASE SUPERFAMILY PROTEIN C4A8.06C"/>
    <property type="match status" value="1"/>
</dbReference>
<dbReference type="InterPro" id="IPR029058">
    <property type="entry name" value="AB_hydrolase_fold"/>
</dbReference>
<proteinExistence type="predicted"/>
<dbReference type="InterPro" id="IPR050300">
    <property type="entry name" value="GDXG_lipolytic_enzyme"/>
</dbReference>
<dbReference type="EMBL" id="MU004396">
    <property type="protein sequence ID" value="KAF2652696.1"/>
    <property type="molecule type" value="Genomic_DNA"/>
</dbReference>
<evidence type="ECO:0000256" key="1">
    <source>
        <dbReference type="ARBA" id="ARBA00022801"/>
    </source>
</evidence>
<dbReference type="Proteomes" id="UP000799324">
    <property type="component" value="Unassembled WGS sequence"/>
</dbReference>
<evidence type="ECO:0000259" key="2">
    <source>
        <dbReference type="Pfam" id="PF07859"/>
    </source>
</evidence>
<dbReference type="PANTHER" id="PTHR48081:SF8">
    <property type="entry name" value="ALPHA_BETA HYDROLASE FOLD-3 DOMAIN-CONTAINING PROTEIN-RELATED"/>
    <property type="match status" value="1"/>
</dbReference>
<dbReference type="GO" id="GO:0016787">
    <property type="term" value="F:hydrolase activity"/>
    <property type="evidence" value="ECO:0007669"/>
    <property type="project" value="UniProtKB-KW"/>
</dbReference>
<keyword evidence="1" id="KW-0378">Hydrolase</keyword>
<evidence type="ECO:0000313" key="4">
    <source>
        <dbReference type="Proteomes" id="UP000799324"/>
    </source>
</evidence>
<protein>
    <recommendedName>
        <fullName evidence="2">Alpha/beta hydrolase fold-3 domain-containing protein</fullName>
    </recommendedName>
</protein>
<name>A0A6A6SYD8_9PLEO</name>
<keyword evidence="4" id="KW-1185">Reference proteome</keyword>
<organism evidence="3 4">
    <name type="scientific">Lophiostoma macrostomum CBS 122681</name>
    <dbReference type="NCBI Taxonomy" id="1314788"/>
    <lineage>
        <taxon>Eukaryota</taxon>
        <taxon>Fungi</taxon>
        <taxon>Dikarya</taxon>
        <taxon>Ascomycota</taxon>
        <taxon>Pezizomycotina</taxon>
        <taxon>Dothideomycetes</taxon>
        <taxon>Pleosporomycetidae</taxon>
        <taxon>Pleosporales</taxon>
        <taxon>Lophiostomataceae</taxon>
        <taxon>Lophiostoma</taxon>
    </lineage>
</organism>
<dbReference type="AlphaFoldDB" id="A0A6A6SYD8"/>
<evidence type="ECO:0000313" key="3">
    <source>
        <dbReference type="EMBL" id="KAF2652696.1"/>
    </source>
</evidence>
<sequence length="289" mass="30971">MENGCAARDEISLTRELRESSDVEDIEINGTSSNKVSVRIYRQRKDAATGSNVKPAAVFFHGGGWVLGSIQTDDLFCRKIVHDLGHVVVSVEYRRAPEHPMPAAIDDCFSAVLWTAGNASKLSIDPGKIYVTGNSAGGQLAAAVALKAVQAGKASLLAGQVLRIPLTCHPDEYPGTLPDREKVPVYNDSAVVEMLSAYRASPLVSPLLADPADISKLPPAYIDVCSEDPLAPGGIAYARLLEDNGVPVRLFILEGMPHGSFILFPDLESSKVAHAACMRGTQWVLSHKQ</sequence>
<dbReference type="Gene3D" id="3.40.50.1820">
    <property type="entry name" value="alpha/beta hydrolase"/>
    <property type="match status" value="1"/>
</dbReference>
<dbReference type="InterPro" id="IPR013094">
    <property type="entry name" value="AB_hydrolase_3"/>
</dbReference>
<dbReference type="SUPFAM" id="SSF53474">
    <property type="entry name" value="alpha/beta-Hydrolases"/>
    <property type="match status" value="1"/>
</dbReference>
<gene>
    <name evidence="3" type="ORF">K491DRAFT_726085</name>
</gene>
<dbReference type="OrthoDB" id="408631at2759"/>